<dbReference type="PANTHER" id="PTHR13236">
    <property type="entry name" value="DYNEIN 2 LIGHT INTERMEDIATE CHAIN, ISOFORM 2"/>
    <property type="match status" value="1"/>
</dbReference>
<evidence type="ECO:0000256" key="12">
    <source>
        <dbReference type="ARBA" id="ARBA00023273"/>
    </source>
</evidence>
<dbReference type="GO" id="GO:0005874">
    <property type="term" value="C:microtubule"/>
    <property type="evidence" value="ECO:0007669"/>
    <property type="project" value="UniProtKB-KW"/>
</dbReference>
<evidence type="ECO:0000256" key="10">
    <source>
        <dbReference type="ARBA" id="ARBA00023175"/>
    </source>
</evidence>
<dbReference type="OrthoDB" id="10263060at2759"/>
<gene>
    <name evidence="13" type="ORF">TELCIR_03809</name>
</gene>
<proteinExistence type="inferred from homology"/>
<organism evidence="13 14">
    <name type="scientific">Teladorsagia circumcincta</name>
    <name type="common">Brown stomach worm</name>
    <name type="synonym">Ostertagia circumcincta</name>
    <dbReference type="NCBI Taxonomy" id="45464"/>
    <lineage>
        <taxon>Eukaryota</taxon>
        <taxon>Metazoa</taxon>
        <taxon>Ecdysozoa</taxon>
        <taxon>Nematoda</taxon>
        <taxon>Chromadorea</taxon>
        <taxon>Rhabditida</taxon>
        <taxon>Rhabditina</taxon>
        <taxon>Rhabditomorpha</taxon>
        <taxon>Strongyloidea</taxon>
        <taxon>Trichostrongylidae</taxon>
        <taxon>Teladorsagia</taxon>
    </lineage>
</organism>
<dbReference type="AlphaFoldDB" id="A0A2G9UVA5"/>
<evidence type="ECO:0000256" key="4">
    <source>
        <dbReference type="ARBA" id="ARBA00022473"/>
    </source>
</evidence>
<evidence type="ECO:0000256" key="6">
    <source>
        <dbReference type="ARBA" id="ARBA00022701"/>
    </source>
</evidence>
<evidence type="ECO:0000256" key="3">
    <source>
        <dbReference type="ARBA" id="ARBA00006831"/>
    </source>
</evidence>
<dbReference type="GO" id="GO:0035721">
    <property type="term" value="P:intraciliary retrograde transport"/>
    <property type="evidence" value="ECO:0007669"/>
    <property type="project" value="InterPro"/>
</dbReference>
<dbReference type="EMBL" id="KZ345320">
    <property type="protein sequence ID" value="PIO74191.1"/>
    <property type="molecule type" value="Genomic_DNA"/>
</dbReference>
<comment type="similarity">
    <text evidence="3">Belongs to the dynein light intermediate chain family.</text>
</comment>
<keyword evidence="8" id="KW-0243">Dynein</keyword>
<keyword evidence="5" id="KW-0963">Cytoplasm</keyword>
<name>A0A2G9UVA5_TELCI</name>
<dbReference type="GO" id="GO:0005930">
    <property type="term" value="C:axoneme"/>
    <property type="evidence" value="ECO:0007669"/>
    <property type="project" value="TreeGrafter"/>
</dbReference>
<evidence type="ECO:0000256" key="8">
    <source>
        <dbReference type="ARBA" id="ARBA00023017"/>
    </source>
</evidence>
<keyword evidence="7" id="KW-0970">Cilium biogenesis/degradation</keyword>
<keyword evidence="12" id="KW-0966">Cell projection</keyword>
<evidence type="ECO:0000256" key="5">
    <source>
        <dbReference type="ARBA" id="ARBA00022490"/>
    </source>
</evidence>
<dbReference type="Proteomes" id="UP000230423">
    <property type="component" value="Unassembled WGS sequence"/>
</dbReference>
<keyword evidence="14" id="KW-1185">Reference proteome</keyword>
<evidence type="ECO:0000313" key="13">
    <source>
        <dbReference type="EMBL" id="PIO74191.1"/>
    </source>
</evidence>
<reference evidence="13 14" key="1">
    <citation type="submission" date="2015-09" db="EMBL/GenBank/DDBJ databases">
        <title>Draft genome of the parasitic nematode Teladorsagia circumcincta isolate WARC Sus (inbred).</title>
        <authorList>
            <person name="Mitreva M."/>
        </authorList>
    </citation>
    <scope>NUCLEOTIDE SEQUENCE [LARGE SCALE GENOMIC DNA]</scope>
    <source>
        <strain evidence="13 14">S</strain>
    </source>
</reference>
<dbReference type="PANTHER" id="PTHR13236:SF0">
    <property type="entry name" value="CYTOPLASMIC DYNEIN 2 LIGHT INTERMEDIATE CHAIN 1"/>
    <property type="match status" value="1"/>
</dbReference>
<evidence type="ECO:0000313" key="14">
    <source>
        <dbReference type="Proteomes" id="UP000230423"/>
    </source>
</evidence>
<evidence type="ECO:0000256" key="2">
    <source>
        <dbReference type="ARBA" id="ARBA00004245"/>
    </source>
</evidence>
<keyword evidence="11" id="KW-0206">Cytoskeleton</keyword>
<evidence type="ECO:0000256" key="11">
    <source>
        <dbReference type="ARBA" id="ARBA00023212"/>
    </source>
</evidence>
<dbReference type="GO" id="GO:0035735">
    <property type="term" value="P:intraciliary transport involved in cilium assembly"/>
    <property type="evidence" value="ECO:0007669"/>
    <property type="project" value="InterPro"/>
</dbReference>
<keyword evidence="4" id="KW-0217">Developmental protein</keyword>
<evidence type="ECO:0000256" key="1">
    <source>
        <dbReference type="ARBA" id="ARBA00004138"/>
    </source>
</evidence>
<comment type="subcellular location">
    <subcellularLocation>
        <location evidence="1">Cell projection</location>
        <location evidence="1">Cilium</location>
    </subcellularLocation>
    <subcellularLocation>
        <location evidence="2">Cytoplasm</location>
        <location evidence="2">Cytoskeleton</location>
    </subcellularLocation>
</comment>
<keyword evidence="10" id="KW-0505">Motor protein</keyword>
<dbReference type="GO" id="GO:0045504">
    <property type="term" value="F:dynein heavy chain binding"/>
    <property type="evidence" value="ECO:0007669"/>
    <property type="project" value="TreeGrafter"/>
</dbReference>
<keyword evidence="9" id="KW-0969">Cilium</keyword>
<protein>
    <submittedName>
        <fullName evidence="13">Uncharacterized protein</fullName>
    </submittedName>
</protein>
<dbReference type="InterPro" id="IPR040045">
    <property type="entry name" value="DYNC2LI1"/>
</dbReference>
<evidence type="ECO:0000256" key="9">
    <source>
        <dbReference type="ARBA" id="ARBA00023069"/>
    </source>
</evidence>
<sequence>MDIWNLAKEKLRQNEDLKSRERLDDKNREIYYGEQVSGQKRGSQRDHRTGVHFCAKNTRKRSSASIVLVLDLTRPYELWITMEALMSAASSYAETAIRNLSESGQAKIRNRMTARISEYKNFDSEQRRKICCTLRFIAHYYGAHLMFYSCYNEQLVKLGRGLFSHLAFGTSASKGKVDDHNRPMYVTSGMDSFEAIGPPPTDTASFSRAAQPIHLWKNAFCDHFNQKDREITDKSGDEQQLFLEPMIDNLVAQREKASTALTRDWAKRSTPHTYTIFKVNFLTAFPHAIHDYFHP</sequence>
<accession>A0A2G9UVA5</accession>
<evidence type="ECO:0000256" key="7">
    <source>
        <dbReference type="ARBA" id="ARBA00022794"/>
    </source>
</evidence>
<dbReference type="GO" id="GO:0005868">
    <property type="term" value="C:cytoplasmic dynein complex"/>
    <property type="evidence" value="ECO:0007669"/>
    <property type="project" value="InterPro"/>
</dbReference>
<dbReference type="GO" id="GO:0036064">
    <property type="term" value="C:ciliary basal body"/>
    <property type="evidence" value="ECO:0007669"/>
    <property type="project" value="TreeGrafter"/>
</dbReference>
<keyword evidence="6" id="KW-0493">Microtubule</keyword>